<dbReference type="Gene3D" id="3.30.559.30">
    <property type="entry name" value="Nonribosomal peptide synthetase, condensation domain"/>
    <property type="match status" value="2"/>
</dbReference>
<dbReference type="SUPFAM" id="SSF56801">
    <property type="entry name" value="Acetyl-CoA synthetase-like"/>
    <property type="match status" value="1"/>
</dbReference>
<comment type="similarity">
    <text evidence="4">Belongs to the NRP synthetase family.</text>
</comment>
<dbReference type="InterPro" id="IPR006162">
    <property type="entry name" value="Ppantetheine_attach_site"/>
</dbReference>
<dbReference type="Gene3D" id="3.40.50.12780">
    <property type="entry name" value="N-terminal domain of ligase-like"/>
    <property type="match status" value="1"/>
</dbReference>
<proteinExistence type="inferred from homology"/>
<reference evidence="7" key="1">
    <citation type="journal article" date="2017" name="Genome Biol.">
        <title>Comparative genomics reveals high biological diversity and specific adaptations in the industrially and medically important fungal genus Aspergillus.</title>
        <authorList>
            <person name="de Vries R.P."/>
            <person name="Riley R."/>
            <person name="Wiebenga A."/>
            <person name="Aguilar-Osorio G."/>
            <person name="Amillis S."/>
            <person name="Uchima C.A."/>
            <person name="Anderluh G."/>
            <person name="Asadollahi M."/>
            <person name="Askin M."/>
            <person name="Barry K."/>
            <person name="Battaglia E."/>
            <person name="Bayram O."/>
            <person name="Benocci T."/>
            <person name="Braus-Stromeyer S.A."/>
            <person name="Caldana C."/>
            <person name="Canovas D."/>
            <person name="Cerqueira G.C."/>
            <person name="Chen F."/>
            <person name="Chen W."/>
            <person name="Choi C."/>
            <person name="Clum A."/>
            <person name="Dos Santos R.A."/>
            <person name="Damasio A.R."/>
            <person name="Diallinas G."/>
            <person name="Emri T."/>
            <person name="Fekete E."/>
            <person name="Flipphi M."/>
            <person name="Freyberg S."/>
            <person name="Gallo A."/>
            <person name="Gournas C."/>
            <person name="Habgood R."/>
            <person name="Hainaut M."/>
            <person name="Harispe M.L."/>
            <person name="Henrissat B."/>
            <person name="Hilden K.S."/>
            <person name="Hope R."/>
            <person name="Hossain A."/>
            <person name="Karabika E."/>
            <person name="Karaffa L."/>
            <person name="Karanyi Z."/>
            <person name="Krasevec N."/>
            <person name="Kuo A."/>
            <person name="Kusch H."/>
            <person name="LaButti K."/>
            <person name="Lagendijk E.L."/>
            <person name="Lapidus A."/>
            <person name="Levasseur A."/>
            <person name="Lindquist E."/>
            <person name="Lipzen A."/>
            <person name="Logrieco A.F."/>
            <person name="MacCabe A."/>
            <person name="Maekelae M.R."/>
            <person name="Malavazi I."/>
            <person name="Melin P."/>
            <person name="Meyer V."/>
            <person name="Mielnichuk N."/>
            <person name="Miskei M."/>
            <person name="Molnar A.P."/>
            <person name="Mule G."/>
            <person name="Ngan C.Y."/>
            <person name="Orejas M."/>
            <person name="Orosz E."/>
            <person name="Ouedraogo J.P."/>
            <person name="Overkamp K.M."/>
            <person name="Park H.-S."/>
            <person name="Perrone G."/>
            <person name="Piumi F."/>
            <person name="Punt P.J."/>
            <person name="Ram A.F."/>
            <person name="Ramon A."/>
            <person name="Rauscher S."/>
            <person name="Record E."/>
            <person name="Riano-Pachon D.M."/>
            <person name="Robert V."/>
            <person name="Roehrig J."/>
            <person name="Ruller R."/>
            <person name="Salamov A."/>
            <person name="Salih N.S."/>
            <person name="Samson R.A."/>
            <person name="Sandor E."/>
            <person name="Sanguinetti M."/>
            <person name="Schuetze T."/>
            <person name="Sepcic K."/>
            <person name="Shelest E."/>
            <person name="Sherlock G."/>
            <person name="Sophianopoulou V."/>
            <person name="Squina F.M."/>
            <person name="Sun H."/>
            <person name="Susca A."/>
            <person name="Todd R.B."/>
            <person name="Tsang A."/>
            <person name="Unkles S.E."/>
            <person name="van de Wiele N."/>
            <person name="van Rossen-Uffink D."/>
            <person name="Oliveira J.V."/>
            <person name="Vesth T.C."/>
            <person name="Visser J."/>
            <person name="Yu J.-H."/>
            <person name="Zhou M."/>
            <person name="Andersen M.R."/>
            <person name="Archer D.B."/>
            <person name="Baker S.E."/>
            <person name="Benoit I."/>
            <person name="Brakhage A.A."/>
            <person name="Braus G.H."/>
            <person name="Fischer R."/>
            <person name="Frisvad J.C."/>
            <person name="Goldman G.H."/>
            <person name="Houbraken J."/>
            <person name="Oakley B."/>
            <person name="Pocsi I."/>
            <person name="Scazzocchio C."/>
            <person name="Seiboth B."/>
            <person name="vanKuyk P.A."/>
            <person name="Wortman J."/>
            <person name="Dyer P.S."/>
            <person name="Grigoriev I.V."/>
        </authorList>
    </citation>
    <scope>NUCLEOTIDE SEQUENCE [LARGE SCALE GENOMIC DNA]</scope>
    <source>
        <strain evidence="7">CBS 101740 / IMI 381727 / IBT 21946</strain>
    </source>
</reference>
<dbReference type="Pfam" id="PF00501">
    <property type="entry name" value="AMP-binding"/>
    <property type="match status" value="1"/>
</dbReference>
<keyword evidence="7" id="KW-1185">Reference proteome</keyword>
<dbReference type="CDD" id="cd05918">
    <property type="entry name" value="A_NRPS_SidN3_like"/>
    <property type="match status" value="1"/>
</dbReference>
<dbReference type="GO" id="GO:0005737">
    <property type="term" value="C:cytoplasm"/>
    <property type="evidence" value="ECO:0007669"/>
    <property type="project" value="TreeGrafter"/>
</dbReference>
<dbReference type="InterPro" id="IPR042099">
    <property type="entry name" value="ANL_N_sf"/>
</dbReference>
<protein>
    <recommendedName>
        <fullName evidence="5">Carrier domain-containing protein</fullName>
    </recommendedName>
</protein>
<accession>A0A1L9URZ8</accession>
<dbReference type="STRING" id="767769.A0A1L9URZ8"/>
<keyword evidence="3" id="KW-0436">Ligase</keyword>
<dbReference type="InterPro" id="IPR020845">
    <property type="entry name" value="AMP-binding_CS"/>
</dbReference>
<dbReference type="EMBL" id="KV878681">
    <property type="protein sequence ID" value="OJJ74402.1"/>
    <property type="molecule type" value="Genomic_DNA"/>
</dbReference>
<evidence type="ECO:0000256" key="2">
    <source>
        <dbReference type="ARBA" id="ARBA00022553"/>
    </source>
</evidence>
<dbReference type="OMA" id="WANHNDE"/>
<dbReference type="InterPro" id="IPR001242">
    <property type="entry name" value="Condensation_dom"/>
</dbReference>
<dbReference type="InterPro" id="IPR045851">
    <property type="entry name" value="AMP-bd_C_sf"/>
</dbReference>
<name>A0A1L9URZ8_ASPBC</name>
<evidence type="ECO:0000256" key="4">
    <source>
        <dbReference type="ARBA" id="ARBA00029454"/>
    </source>
</evidence>
<dbReference type="Pfam" id="PF00550">
    <property type="entry name" value="PP-binding"/>
    <property type="match status" value="1"/>
</dbReference>
<dbReference type="OrthoDB" id="416786at2759"/>
<dbReference type="PROSITE" id="PS00012">
    <property type="entry name" value="PHOSPHOPANTETHEINE"/>
    <property type="match status" value="1"/>
</dbReference>
<dbReference type="InterPro" id="IPR000873">
    <property type="entry name" value="AMP-dep_synth/lig_dom"/>
</dbReference>
<evidence type="ECO:0000256" key="1">
    <source>
        <dbReference type="ARBA" id="ARBA00022450"/>
    </source>
</evidence>
<dbReference type="SUPFAM" id="SSF52777">
    <property type="entry name" value="CoA-dependent acyltransferases"/>
    <property type="match status" value="2"/>
</dbReference>
<dbReference type="Proteomes" id="UP000184499">
    <property type="component" value="Unassembled WGS sequence"/>
</dbReference>
<dbReference type="SMART" id="SM00823">
    <property type="entry name" value="PKS_PP"/>
    <property type="match status" value="1"/>
</dbReference>
<dbReference type="InterPro" id="IPR010071">
    <property type="entry name" value="AA_adenyl_dom"/>
</dbReference>
<dbReference type="GO" id="GO:0016874">
    <property type="term" value="F:ligase activity"/>
    <property type="evidence" value="ECO:0007669"/>
    <property type="project" value="UniProtKB-KW"/>
</dbReference>
<evidence type="ECO:0000313" key="6">
    <source>
        <dbReference type="EMBL" id="OJJ74402.1"/>
    </source>
</evidence>
<evidence type="ECO:0000256" key="3">
    <source>
        <dbReference type="ARBA" id="ARBA00022598"/>
    </source>
</evidence>
<dbReference type="GO" id="GO:0043041">
    <property type="term" value="P:amino acid activation for nonribosomal peptide biosynthetic process"/>
    <property type="evidence" value="ECO:0007669"/>
    <property type="project" value="TreeGrafter"/>
</dbReference>
<dbReference type="GO" id="GO:0031177">
    <property type="term" value="F:phosphopantetheine binding"/>
    <property type="evidence" value="ECO:0007669"/>
    <property type="project" value="InterPro"/>
</dbReference>
<dbReference type="RefSeq" id="XP_067481650.1">
    <property type="nucleotide sequence ID" value="XM_067622375.1"/>
</dbReference>
<dbReference type="GO" id="GO:0044550">
    <property type="term" value="P:secondary metabolite biosynthetic process"/>
    <property type="evidence" value="ECO:0007669"/>
    <property type="project" value="TreeGrafter"/>
</dbReference>
<dbReference type="GeneID" id="93574863"/>
<feature type="domain" description="Carrier" evidence="5">
    <location>
        <begin position="783"/>
        <end position="859"/>
    </location>
</feature>
<dbReference type="InterPro" id="IPR020806">
    <property type="entry name" value="PKS_PP-bd"/>
</dbReference>
<evidence type="ECO:0000313" key="7">
    <source>
        <dbReference type="Proteomes" id="UP000184499"/>
    </source>
</evidence>
<organism evidence="6 7">
    <name type="scientific">Aspergillus brasiliensis (strain CBS 101740 / IMI 381727 / IBT 21946)</name>
    <dbReference type="NCBI Taxonomy" id="767769"/>
    <lineage>
        <taxon>Eukaryota</taxon>
        <taxon>Fungi</taxon>
        <taxon>Dikarya</taxon>
        <taxon>Ascomycota</taxon>
        <taxon>Pezizomycotina</taxon>
        <taxon>Eurotiomycetes</taxon>
        <taxon>Eurotiomycetidae</taxon>
        <taxon>Eurotiales</taxon>
        <taxon>Aspergillaceae</taxon>
        <taxon>Aspergillus</taxon>
        <taxon>Aspergillus subgen. Circumdati</taxon>
    </lineage>
</organism>
<gene>
    <name evidence="6" type="ORF">ASPBRDRAFT_27433</name>
</gene>
<dbReference type="InterPro" id="IPR009081">
    <property type="entry name" value="PP-bd_ACP"/>
</dbReference>
<keyword evidence="1" id="KW-0596">Phosphopantetheine</keyword>
<dbReference type="PANTHER" id="PTHR45527">
    <property type="entry name" value="NONRIBOSOMAL PEPTIDE SYNTHETASE"/>
    <property type="match status" value="1"/>
</dbReference>
<dbReference type="Gene3D" id="1.10.1200.10">
    <property type="entry name" value="ACP-like"/>
    <property type="match status" value="1"/>
</dbReference>
<dbReference type="NCBIfam" id="TIGR01733">
    <property type="entry name" value="AA-adenyl-dom"/>
    <property type="match status" value="1"/>
</dbReference>
<keyword evidence="2" id="KW-0597">Phosphoprotein</keyword>
<dbReference type="VEuPathDB" id="FungiDB:ASPBRDRAFT_27433"/>
<dbReference type="Gene3D" id="3.30.559.10">
    <property type="entry name" value="Chloramphenicol acetyltransferase-like domain"/>
    <property type="match status" value="1"/>
</dbReference>
<dbReference type="SUPFAM" id="SSF47336">
    <property type="entry name" value="ACP-like"/>
    <property type="match status" value="1"/>
</dbReference>
<dbReference type="PANTHER" id="PTHR45527:SF12">
    <property type="entry name" value="NONRIBOSOMAL PEPTIDE SYNTHETASE IVOA"/>
    <property type="match status" value="1"/>
</dbReference>
<dbReference type="Pfam" id="PF00668">
    <property type="entry name" value="Condensation"/>
    <property type="match status" value="1"/>
</dbReference>
<dbReference type="InterPro" id="IPR036736">
    <property type="entry name" value="ACP-like_sf"/>
</dbReference>
<dbReference type="InterPro" id="IPR023213">
    <property type="entry name" value="CAT-like_dom_sf"/>
</dbReference>
<dbReference type="PROSITE" id="PS50075">
    <property type="entry name" value="CARRIER"/>
    <property type="match status" value="1"/>
</dbReference>
<sequence length="1343" mass="147157">MVGKVVTAPCHFPSLSPSSHLHLQKGRDEDAVHTIDIPQEHNTLSQWGSDLGPRLRVIWAIILSAFVYDDSVVMGYEECADSRDSAYLLQHCSSFYATTVDREDDLKTLIGLGRLGETDSLEHRVYNTGVLLLDGNGRSDLPPKHGSSQTDTEKCDLVLGARRDPAGLRLFLRFRTAYISESMAGHVVDAVQEALSSVRHGWQGKVKDLNLLSRASREQILAWNTQSLQVSQQCLPDLIDRASSEYPDAIACCSIDEQFTYRELHQFSTALSAHLLAAGVRPHTYVGLILDKTIWSVVLMLAVLRTGAACMPLDGALPATQASAVLREANASLILTTASSAGLEPHWTGLVPQLLEISGQLIKQLPKGLPSPSGPVSPSQPAFLMYTSGSTGAPKGVVQPHQDVVTCVQQMAQALQLHSGTRFLQFAAFSFDLSFVETFCTLSRGGCVCMPGNHDRLHRLAETATALRINTAFLTAAVLAQLHPDEMPSLKTLTVGGDVLTAEQVALWAARVTLNVSYGTTEAIMFDTLHAGLTPQSDPRNVGRSFGPRTWIVDPTDHHRLLPIGAVGELVVQGGRLAQGYLQQPEKTAAVFIEAPTWAPTTSRCYKTGDLARYLPDGSLYLLGRKDRQVKLRGQRVELDDLEARLKQAADLSQGAMVVADVILLGDQTKQLVGFVYDDRLAKPSAATNGDGDAMAGALFGPPTAGFQALMHTMAQQLRQSLSWLFIPAFIFPLLSVPKTRTGKIDRTRLRQAAAGLAQQTRLAYAVPLDDGAVDDGSQLVAGSSNKLTDLVCNWYAESLGIASALVLPESNFFHLGGDSIKAMRLTRLARDHGHEITIRDIFSHPQPARLAASVLVSETDGEKTTTMVTTKPSTATRAPFSLIKAAQPAEVIAQQVCPQLGVSFDTVEDALPMTRWQRLSYGTPFYFYVLRLPGTVDETRLNTACQRLMERHPALRTVFSPSGIQLVLRYGTFPLDMSTHRDVDNIIQYVDDFCATTRSVSTPTHLPPTGFTIITTSSNSSSSSETHFILRLSHMQFDALSIAVIFEDLAVLYTNPTSSPSPPGYSDVLHHRATRSRDEALAFWRQLLQGSRLPSTGASISATTTGIPSFTLETFEVNEVITPPAGITMATLTKAAWTVILARRFRTRDIVFGQTVHGRHLPDLDDVDRIVGPCLNEIPVRAKLRPRWTVLQLMEFLQAQHLDCMPYDDTEYPEIVEHCTDWQITGPLWSFVQYENVDQEVGVTLKKGDEDDDGVAGRVVDLSVLPPLGFVFLRAFPMMVQDDKNHCRDSSGHANGHGLRLWLQAPEVLLKKEEVSMVLQEMAELLVSMVKDSKQAVHKLLL</sequence>
<dbReference type="PROSITE" id="PS00455">
    <property type="entry name" value="AMP_BINDING"/>
    <property type="match status" value="1"/>
</dbReference>
<evidence type="ECO:0000259" key="5">
    <source>
        <dbReference type="PROSITE" id="PS50075"/>
    </source>
</evidence>
<dbReference type="Gene3D" id="3.30.300.30">
    <property type="match status" value="1"/>
</dbReference>